<accession>A0ABQ9FRS4</accession>
<dbReference type="InterPro" id="IPR000326">
    <property type="entry name" value="PAP2/HPO"/>
</dbReference>
<dbReference type="PANTHER" id="PTHR10165:SF35">
    <property type="entry name" value="RE23632P"/>
    <property type="match status" value="1"/>
</dbReference>
<dbReference type="EMBL" id="JARBDR010000141">
    <property type="protein sequence ID" value="KAJ8319964.1"/>
    <property type="molecule type" value="Genomic_DNA"/>
</dbReference>
<organism evidence="9 10">
    <name type="scientific">Tegillarca granosa</name>
    <name type="common">Malaysian cockle</name>
    <name type="synonym">Anadara granosa</name>
    <dbReference type="NCBI Taxonomy" id="220873"/>
    <lineage>
        <taxon>Eukaryota</taxon>
        <taxon>Metazoa</taxon>
        <taxon>Spiralia</taxon>
        <taxon>Lophotrochozoa</taxon>
        <taxon>Mollusca</taxon>
        <taxon>Bivalvia</taxon>
        <taxon>Autobranchia</taxon>
        <taxon>Pteriomorphia</taxon>
        <taxon>Arcoida</taxon>
        <taxon>Arcoidea</taxon>
        <taxon>Arcidae</taxon>
        <taxon>Tegillarca</taxon>
    </lineage>
</organism>
<keyword evidence="5 7" id="KW-0472">Membrane</keyword>
<gene>
    <name evidence="9" type="ORF">KUTeg_001551</name>
</gene>
<dbReference type="InterPro" id="IPR036938">
    <property type="entry name" value="PAP2/HPO_sf"/>
</dbReference>
<evidence type="ECO:0000256" key="1">
    <source>
        <dbReference type="ARBA" id="ARBA00004141"/>
    </source>
</evidence>
<evidence type="ECO:0000256" key="2">
    <source>
        <dbReference type="ARBA" id="ARBA00008816"/>
    </source>
</evidence>
<evidence type="ECO:0000259" key="8">
    <source>
        <dbReference type="Pfam" id="PF01569"/>
    </source>
</evidence>
<evidence type="ECO:0000313" key="10">
    <source>
        <dbReference type="Proteomes" id="UP001217089"/>
    </source>
</evidence>
<keyword evidence="4 7" id="KW-1133">Transmembrane helix</keyword>
<evidence type="ECO:0000256" key="5">
    <source>
        <dbReference type="ARBA" id="ARBA00023136"/>
    </source>
</evidence>
<feature type="transmembrane region" description="Helical" evidence="7">
    <location>
        <begin position="26"/>
        <end position="48"/>
    </location>
</feature>
<keyword evidence="10" id="KW-1185">Reference proteome</keyword>
<feature type="compositionally biased region" description="Basic residues" evidence="6">
    <location>
        <begin position="106"/>
        <end position="124"/>
    </location>
</feature>
<feature type="domain" description="Phosphatidic acid phosphatase type 2/haloperoxidase" evidence="8">
    <location>
        <begin position="16"/>
        <end position="80"/>
    </location>
</feature>
<feature type="compositionally biased region" description="Basic and acidic residues" evidence="6">
    <location>
        <begin position="156"/>
        <end position="170"/>
    </location>
</feature>
<comment type="subcellular location">
    <subcellularLocation>
        <location evidence="1">Membrane</location>
        <topology evidence="1">Multi-pass membrane protein</topology>
    </subcellularLocation>
</comment>
<feature type="region of interest" description="Disordered" evidence="6">
    <location>
        <begin position="102"/>
        <end position="206"/>
    </location>
</feature>
<keyword evidence="3 7" id="KW-0812">Transmembrane</keyword>
<name>A0ABQ9FRS4_TEGGR</name>
<dbReference type="Gene3D" id="1.20.144.10">
    <property type="entry name" value="Phosphatidic acid phosphatase type 2/haloperoxidase"/>
    <property type="match status" value="1"/>
</dbReference>
<dbReference type="InterPro" id="IPR043216">
    <property type="entry name" value="PAP-like"/>
</dbReference>
<dbReference type="PANTHER" id="PTHR10165">
    <property type="entry name" value="LIPID PHOSPHATE PHOSPHATASE"/>
    <property type="match status" value="1"/>
</dbReference>
<reference evidence="9 10" key="1">
    <citation type="submission" date="2022-12" db="EMBL/GenBank/DDBJ databases">
        <title>Chromosome-level genome of Tegillarca granosa.</title>
        <authorList>
            <person name="Kim J."/>
        </authorList>
    </citation>
    <scope>NUCLEOTIDE SEQUENCE [LARGE SCALE GENOMIC DNA]</scope>
    <source>
        <strain evidence="9">Teg-2019</strain>
        <tissue evidence="9">Adductor muscle</tissue>
    </source>
</reference>
<evidence type="ECO:0000256" key="4">
    <source>
        <dbReference type="ARBA" id="ARBA00022989"/>
    </source>
</evidence>
<feature type="transmembrane region" description="Helical" evidence="7">
    <location>
        <begin position="60"/>
        <end position="77"/>
    </location>
</feature>
<dbReference type="Proteomes" id="UP001217089">
    <property type="component" value="Unassembled WGS sequence"/>
</dbReference>
<protein>
    <recommendedName>
        <fullName evidence="8">Phosphatidic acid phosphatase type 2/haloperoxidase domain-containing protein</fullName>
    </recommendedName>
</protein>
<comment type="similarity">
    <text evidence="2">Belongs to the PA-phosphatase related phosphoesterase family.</text>
</comment>
<proteinExistence type="inferred from homology"/>
<comment type="caution">
    <text evidence="9">The sequence shown here is derived from an EMBL/GenBank/DDBJ whole genome shotgun (WGS) entry which is preliminary data.</text>
</comment>
<dbReference type="SUPFAM" id="SSF48317">
    <property type="entry name" value="Acid phosphatase/Vanadium-dependent haloperoxidase"/>
    <property type="match status" value="1"/>
</dbReference>
<sequence length="206" mass="22975">MTPIQYCYACIVALDRKSFPSGHSAAACYEALYLVTLAVGGAIFISISRLQDHHHHVTDVIGGAVTGISGCVITILFHSELTKEYVPPSKIDQYREWLAQREKLHSKQTPKQGKKAKRKDKKNKKTELTSGNGVKDGIDNKGFQRESVVNIEDDAQNEKQSKKQVKRPETPEIIITDTEEGDNDSTSKRTSDIKIAIDDDDENTKM</sequence>
<evidence type="ECO:0000256" key="3">
    <source>
        <dbReference type="ARBA" id="ARBA00022692"/>
    </source>
</evidence>
<feature type="compositionally biased region" description="Basic and acidic residues" evidence="6">
    <location>
        <begin position="185"/>
        <end position="206"/>
    </location>
</feature>
<evidence type="ECO:0000256" key="6">
    <source>
        <dbReference type="SAM" id="MobiDB-lite"/>
    </source>
</evidence>
<dbReference type="Pfam" id="PF01569">
    <property type="entry name" value="PAP2"/>
    <property type="match status" value="1"/>
</dbReference>
<evidence type="ECO:0000256" key="7">
    <source>
        <dbReference type="SAM" id="Phobius"/>
    </source>
</evidence>
<evidence type="ECO:0000313" key="9">
    <source>
        <dbReference type="EMBL" id="KAJ8319964.1"/>
    </source>
</evidence>